<accession>A0A0R1YL51</accession>
<evidence type="ECO:0008006" key="3">
    <source>
        <dbReference type="Google" id="ProtNLM"/>
    </source>
</evidence>
<comment type="caution">
    <text evidence="1">The sequence shown here is derived from an EMBL/GenBank/DDBJ whole genome shotgun (WGS) entry which is preliminary data.</text>
</comment>
<organism evidence="1 2">
    <name type="scientific">Lentilactobacillus parafarraginis DSM 18390 = JCM 14109</name>
    <dbReference type="NCBI Taxonomy" id="1423786"/>
    <lineage>
        <taxon>Bacteria</taxon>
        <taxon>Bacillati</taxon>
        <taxon>Bacillota</taxon>
        <taxon>Bacilli</taxon>
        <taxon>Lactobacillales</taxon>
        <taxon>Lactobacillaceae</taxon>
        <taxon>Lentilactobacillus</taxon>
    </lineage>
</organism>
<evidence type="ECO:0000313" key="1">
    <source>
        <dbReference type="EMBL" id="KRM40683.1"/>
    </source>
</evidence>
<dbReference type="Proteomes" id="UP000051010">
    <property type="component" value="Unassembled WGS sequence"/>
</dbReference>
<dbReference type="EMBL" id="AZFZ01000075">
    <property type="protein sequence ID" value="KRM40683.1"/>
    <property type="molecule type" value="Genomic_DNA"/>
</dbReference>
<proteinExistence type="predicted"/>
<dbReference type="AlphaFoldDB" id="A0A0R1YL51"/>
<dbReference type="RefSeq" id="WP_054736270.1">
    <property type="nucleotide sequence ID" value="NZ_AZFZ01000075.1"/>
</dbReference>
<sequence length="79" mass="8997">MSKTYRKIATIKAEQFDGTPEMALKYGAIQFPSGFQSYLETKEGDMKINKGDWIATGVAGEHWVIKDDIFKKTYEEADK</sequence>
<evidence type="ECO:0000313" key="2">
    <source>
        <dbReference type="Proteomes" id="UP000051010"/>
    </source>
</evidence>
<name>A0A0R1YL51_9LACO</name>
<gene>
    <name evidence="1" type="ORF">FD47_GL002703</name>
</gene>
<dbReference type="PATRIC" id="fig|1423786.4.peg.2835"/>
<reference evidence="1 2" key="1">
    <citation type="journal article" date="2015" name="Genome Announc.">
        <title>Expanding the biotechnology potential of lactobacilli through comparative genomics of 213 strains and associated genera.</title>
        <authorList>
            <person name="Sun Z."/>
            <person name="Harris H.M."/>
            <person name="McCann A."/>
            <person name="Guo C."/>
            <person name="Argimon S."/>
            <person name="Zhang W."/>
            <person name="Yang X."/>
            <person name="Jeffery I.B."/>
            <person name="Cooney J.C."/>
            <person name="Kagawa T.F."/>
            <person name="Liu W."/>
            <person name="Song Y."/>
            <person name="Salvetti E."/>
            <person name="Wrobel A."/>
            <person name="Rasinkangas P."/>
            <person name="Parkhill J."/>
            <person name="Rea M.C."/>
            <person name="O'Sullivan O."/>
            <person name="Ritari J."/>
            <person name="Douillard F.P."/>
            <person name="Paul Ross R."/>
            <person name="Yang R."/>
            <person name="Briner A.E."/>
            <person name="Felis G.E."/>
            <person name="de Vos W.M."/>
            <person name="Barrangou R."/>
            <person name="Klaenhammer T.R."/>
            <person name="Caufield P.W."/>
            <person name="Cui Y."/>
            <person name="Zhang H."/>
            <person name="O'Toole P.W."/>
        </authorList>
    </citation>
    <scope>NUCLEOTIDE SEQUENCE [LARGE SCALE GENOMIC DNA]</scope>
    <source>
        <strain evidence="1 2">DSM 18390</strain>
    </source>
</reference>
<protein>
    <recommendedName>
        <fullName evidence="3">Phage protein</fullName>
    </recommendedName>
</protein>